<dbReference type="SUPFAM" id="SSF109604">
    <property type="entry name" value="HD-domain/PDEase-like"/>
    <property type="match status" value="1"/>
</dbReference>
<comment type="caution">
    <text evidence="12">The sequence shown here is derived from an EMBL/GenBank/DDBJ whole genome shotgun (WGS) entry which is preliminary data.</text>
</comment>
<dbReference type="CDD" id="cd09641">
    <property type="entry name" value="Cas3''_I"/>
    <property type="match status" value="1"/>
</dbReference>
<dbReference type="SMART" id="SM00487">
    <property type="entry name" value="DEXDc"/>
    <property type="match status" value="1"/>
</dbReference>
<evidence type="ECO:0000256" key="7">
    <source>
        <dbReference type="ARBA" id="ARBA00022806"/>
    </source>
</evidence>
<keyword evidence="3" id="KW-0540">Nuclease</keyword>
<keyword evidence="7 12" id="KW-0347">Helicase</keyword>
<feature type="domain" description="HD Cas3-type" evidence="11">
    <location>
        <begin position="14"/>
        <end position="178"/>
    </location>
</feature>
<dbReference type="Gene3D" id="1.10.3210.30">
    <property type="match status" value="1"/>
</dbReference>
<evidence type="ECO:0000256" key="9">
    <source>
        <dbReference type="ARBA" id="ARBA00023118"/>
    </source>
</evidence>
<dbReference type="Pfam" id="PF00270">
    <property type="entry name" value="DEAD"/>
    <property type="match status" value="1"/>
</dbReference>
<evidence type="ECO:0000259" key="10">
    <source>
        <dbReference type="PROSITE" id="PS51192"/>
    </source>
</evidence>
<evidence type="ECO:0000256" key="1">
    <source>
        <dbReference type="ARBA" id="ARBA00006847"/>
    </source>
</evidence>
<dbReference type="GO" id="GO:0016787">
    <property type="term" value="F:hydrolase activity"/>
    <property type="evidence" value="ECO:0007669"/>
    <property type="project" value="UniProtKB-KW"/>
</dbReference>
<gene>
    <name evidence="12" type="ORF">MOOR_26270</name>
</gene>
<name>A0A1J5N5R4_NEOTH</name>
<evidence type="ECO:0000259" key="11">
    <source>
        <dbReference type="PROSITE" id="PS51643"/>
    </source>
</evidence>
<dbReference type="PROSITE" id="PS51643">
    <property type="entry name" value="HD_CAS3"/>
    <property type="match status" value="1"/>
</dbReference>
<evidence type="ECO:0000313" key="13">
    <source>
        <dbReference type="Proteomes" id="UP000182743"/>
    </source>
</evidence>
<keyword evidence="9" id="KW-0051">Antiviral defense</keyword>
<dbReference type="CDD" id="cd17930">
    <property type="entry name" value="DEXHc_cas3"/>
    <property type="match status" value="1"/>
</dbReference>
<keyword evidence="5" id="KW-0547">Nucleotide-binding</keyword>
<keyword evidence="4" id="KW-0479">Metal-binding</keyword>
<dbReference type="InterPro" id="IPR038257">
    <property type="entry name" value="CRISPR-assoc_Cas3_HD_sf"/>
</dbReference>
<evidence type="ECO:0000256" key="3">
    <source>
        <dbReference type="ARBA" id="ARBA00022722"/>
    </source>
</evidence>
<evidence type="ECO:0000256" key="8">
    <source>
        <dbReference type="ARBA" id="ARBA00022840"/>
    </source>
</evidence>
<dbReference type="GO" id="GO:0005524">
    <property type="term" value="F:ATP binding"/>
    <property type="evidence" value="ECO:0007669"/>
    <property type="project" value="UniProtKB-KW"/>
</dbReference>
<comment type="similarity">
    <text evidence="1">In the N-terminal section; belongs to the CRISPR-associated nuclease Cas3-HD family.</text>
</comment>
<keyword evidence="6" id="KW-0378">Hydrolase</keyword>
<dbReference type="NCBIfam" id="TIGR01596">
    <property type="entry name" value="cas3_HD"/>
    <property type="match status" value="1"/>
</dbReference>
<dbReference type="InterPro" id="IPR006474">
    <property type="entry name" value="Helicase_Cas3_CRISPR-ass_core"/>
</dbReference>
<evidence type="ECO:0000256" key="5">
    <source>
        <dbReference type="ARBA" id="ARBA00022741"/>
    </source>
</evidence>
<evidence type="ECO:0000256" key="6">
    <source>
        <dbReference type="ARBA" id="ARBA00022801"/>
    </source>
</evidence>
<dbReference type="GO" id="GO:0046872">
    <property type="term" value="F:metal ion binding"/>
    <property type="evidence" value="ECO:0007669"/>
    <property type="project" value="UniProtKB-KW"/>
</dbReference>
<dbReference type="InterPro" id="IPR011545">
    <property type="entry name" value="DEAD/DEAH_box_helicase_dom"/>
</dbReference>
<dbReference type="GO" id="GO:0003676">
    <property type="term" value="F:nucleic acid binding"/>
    <property type="evidence" value="ECO:0007669"/>
    <property type="project" value="InterPro"/>
</dbReference>
<comment type="similarity">
    <text evidence="2">In the central section; belongs to the CRISPR-associated helicase Cas3 family.</text>
</comment>
<dbReference type="GO" id="GO:0051607">
    <property type="term" value="P:defense response to virus"/>
    <property type="evidence" value="ECO:0007669"/>
    <property type="project" value="UniProtKB-KW"/>
</dbReference>
<dbReference type="Pfam" id="PF18019">
    <property type="entry name" value="Cas3_HD"/>
    <property type="match status" value="1"/>
</dbReference>
<dbReference type="AlphaFoldDB" id="A0A1J5N5R4"/>
<organism evidence="12 13">
    <name type="scientific">Neomoorella thermoacetica</name>
    <name type="common">Clostridium thermoaceticum</name>
    <dbReference type="NCBI Taxonomy" id="1525"/>
    <lineage>
        <taxon>Bacteria</taxon>
        <taxon>Bacillati</taxon>
        <taxon>Bacillota</taxon>
        <taxon>Clostridia</taxon>
        <taxon>Neomoorellales</taxon>
        <taxon>Neomoorellaceae</taxon>
        <taxon>Neomoorella</taxon>
    </lineage>
</organism>
<accession>A0A1J5N5R4</accession>
<dbReference type="SUPFAM" id="SSF52540">
    <property type="entry name" value="P-loop containing nucleoside triphosphate hydrolases"/>
    <property type="match status" value="1"/>
</dbReference>
<reference evidence="12 13" key="1">
    <citation type="submission" date="2016-08" db="EMBL/GenBank/DDBJ databases">
        <title>Genome-based comparison of Moorella thermoacetic strains.</title>
        <authorList>
            <person name="Poehlein A."/>
            <person name="Bengelsdorf F.R."/>
            <person name="Esser C."/>
            <person name="Duerre P."/>
            <person name="Daniel R."/>
        </authorList>
    </citation>
    <scope>NUCLEOTIDE SEQUENCE [LARGE SCALE GENOMIC DNA]</scope>
    <source>
        <strain evidence="12 13">DSM 11768</strain>
    </source>
</reference>
<dbReference type="PROSITE" id="PS51192">
    <property type="entry name" value="HELICASE_ATP_BIND_1"/>
    <property type="match status" value="1"/>
</dbReference>
<keyword evidence="8" id="KW-0067">ATP-binding</keyword>
<sequence>MIFMEQFLAHTANSQGKEQSLLDHLEAVANLTQKFNEPLGVPHIGYRTGLWHDLGKFHPEFQTYLQGEGGRRGPNHSSAGAMLASKYFEPLAFVIAGHHGGLPARAELKTRLKDKVQLKRYNTALQNARRVIPSLEPKQPLDMELPPFLQEGAGVDVASRVELFLRLLFSSLVDADFLDTERHFDPSLTKLRQKGASIANLWSLLAANQQRLMDKSGGHVNQIRREIYEHCCRAAELTPGFFSLTVPTGGGKTRSGMAFALLHALRYQKERIIVAIPYTSIIEQTADVYRDIFGNANVLEHHSAVAPPLDPENPTPEELRARLASENWDATLIVTTTVQLFESLFSDRSSSCRKLHNIANSVIILDEVQTLPVHLLEPILDVLQQLVHFYGVTVILCSATQPALETSPFFRGLQGVREIIPDPQKYFALLKRVGYQVPAGNEKWSWEQVAGVIRQSRQAMAVVNTKQDALALLEALDDPEALHLSTLLCGAHRRKVLQEVRRRLGNGRPCRLVATQVVEAGVDLDFPLVLRAVGPLDRIVQAAGRCNREGKLQEGRVIIFNPEEGCLPPGSYKTGTEIAATLLASVTGVDLHDPGLYRIYFQRLYQSCTLDAKGIQASRRSLNYPEVAQKFQMIEQRVVPVIVNYHEGPDDRRVDELISALRHRGVSRLIMRQLQPYLVNINAYTVNSLQREGVVQEIFPGLYEWLGGYDEIRGLVTTARDPEELVF</sequence>
<evidence type="ECO:0000256" key="2">
    <source>
        <dbReference type="ARBA" id="ARBA00009046"/>
    </source>
</evidence>
<dbReference type="Proteomes" id="UP000182743">
    <property type="component" value="Unassembled WGS sequence"/>
</dbReference>
<proteinExistence type="inferred from homology"/>
<dbReference type="GO" id="GO:0004518">
    <property type="term" value="F:nuclease activity"/>
    <property type="evidence" value="ECO:0007669"/>
    <property type="project" value="UniProtKB-KW"/>
</dbReference>
<dbReference type="InterPro" id="IPR006483">
    <property type="entry name" value="CRISPR-assoc_Cas3_HD"/>
</dbReference>
<feature type="domain" description="Helicase ATP-binding" evidence="10">
    <location>
        <begin position="233"/>
        <end position="419"/>
    </location>
</feature>
<dbReference type="InterPro" id="IPR054712">
    <property type="entry name" value="Cas3-like_dom"/>
</dbReference>
<dbReference type="GO" id="GO:0004386">
    <property type="term" value="F:helicase activity"/>
    <property type="evidence" value="ECO:0007669"/>
    <property type="project" value="UniProtKB-KW"/>
</dbReference>
<protein>
    <submittedName>
        <fullName evidence="12">Helicase Cas3</fullName>
    </submittedName>
</protein>
<dbReference type="InterPro" id="IPR014001">
    <property type="entry name" value="Helicase_ATP-bd"/>
</dbReference>
<dbReference type="Pfam" id="PF22590">
    <property type="entry name" value="Cas3-like_C_2"/>
    <property type="match status" value="1"/>
</dbReference>
<dbReference type="InterPro" id="IPR027417">
    <property type="entry name" value="P-loop_NTPase"/>
</dbReference>
<evidence type="ECO:0000313" key="12">
    <source>
        <dbReference type="EMBL" id="OIQ07768.1"/>
    </source>
</evidence>
<evidence type="ECO:0000256" key="4">
    <source>
        <dbReference type="ARBA" id="ARBA00022723"/>
    </source>
</evidence>
<dbReference type="NCBIfam" id="TIGR01587">
    <property type="entry name" value="cas3_core"/>
    <property type="match status" value="1"/>
</dbReference>
<dbReference type="EMBL" id="MIHH01000028">
    <property type="protein sequence ID" value="OIQ07768.1"/>
    <property type="molecule type" value="Genomic_DNA"/>
</dbReference>
<dbReference type="Gene3D" id="3.40.50.300">
    <property type="entry name" value="P-loop containing nucleotide triphosphate hydrolases"/>
    <property type="match status" value="2"/>
</dbReference>